<feature type="chain" id="PRO_5045105314" description="DUF3300 domain-containing protein" evidence="2">
    <location>
        <begin position="29"/>
        <end position="160"/>
    </location>
</feature>
<protein>
    <recommendedName>
        <fullName evidence="5">DUF3300 domain-containing protein</fullName>
    </recommendedName>
</protein>
<name>A0ABW7FKT8_9BURK</name>
<feature type="signal peptide" evidence="2">
    <location>
        <begin position="1"/>
        <end position="28"/>
    </location>
</feature>
<gene>
    <name evidence="3" type="ORF">ACG0Z3_14790</name>
</gene>
<evidence type="ECO:0008006" key="5">
    <source>
        <dbReference type="Google" id="ProtNLM"/>
    </source>
</evidence>
<dbReference type="Proteomes" id="UP001606301">
    <property type="component" value="Unassembled WGS sequence"/>
</dbReference>
<evidence type="ECO:0000256" key="1">
    <source>
        <dbReference type="SAM" id="MobiDB-lite"/>
    </source>
</evidence>
<organism evidence="3 4">
    <name type="scientific">Pelomonas margarita</name>
    <dbReference type="NCBI Taxonomy" id="3299031"/>
    <lineage>
        <taxon>Bacteria</taxon>
        <taxon>Pseudomonadati</taxon>
        <taxon>Pseudomonadota</taxon>
        <taxon>Betaproteobacteria</taxon>
        <taxon>Burkholderiales</taxon>
        <taxon>Sphaerotilaceae</taxon>
        <taxon>Roseateles</taxon>
    </lineage>
</organism>
<reference evidence="3 4" key="1">
    <citation type="submission" date="2024-08" db="EMBL/GenBank/DDBJ databases">
        <authorList>
            <person name="Lu H."/>
        </authorList>
    </citation>
    <scope>NUCLEOTIDE SEQUENCE [LARGE SCALE GENOMIC DNA]</scope>
    <source>
        <strain evidence="3 4">LKC17W</strain>
    </source>
</reference>
<evidence type="ECO:0000313" key="3">
    <source>
        <dbReference type="EMBL" id="MFG6441950.1"/>
    </source>
</evidence>
<feature type="compositionally biased region" description="Basic residues" evidence="1">
    <location>
        <begin position="137"/>
        <end position="151"/>
    </location>
</feature>
<feature type="compositionally biased region" description="Basic and acidic residues" evidence="1">
    <location>
        <begin position="126"/>
        <end position="136"/>
    </location>
</feature>
<dbReference type="EMBL" id="JBIGHW010000007">
    <property type="protein sequence ID" value="MFG6441950.1"/>
    <property type="molecule type" value="Genomic_DNA"/>
</dbReference>
<dbReference type="RefSeq" id="WP_394398702.1">
    <property type="nucleotide sequence ID" value="NZ_JBIGHW010000007.1"/>
</dbReference>
<keyword evidence="4" id="KW-1185">Reference proteome</keyword>
<accession>A0ABW7FKT8</accession>
<keyword evidence="2" id="KW-0732">Signal</keyword>
<proteinExistence type="predicted"/>
<comment type="caution">
    <text evidence="3">The sequence shown here is derived from an EMBL/GenBank/DDBJ whole genome shotgun (WGS) entry which is preliminary data.</text>
</comment>
<feature type="region of interest" description="Disordered" evidence="1">
    <location>
        <begin position="118"/>
        <end position="160"/>
    </location>
</feature>
<sequence>MSIRTSLTRWLAPALLGLGSLSTLPAQAGDVSLSIGFSQPGVYGRVDIGRYPPPVLVAPQPVYAGRHVYREPVYLWVPPGHRRDWRRHCGHYGACGAPVYFVDDGWYRRHVVVHRDHDRGGHRHRWDSPRHDDRRGDGHHHRHHDHPHHRGDRGDRGHRD</sequence>
<evidence type="ECO:0000313" key="4">
    <source>
        <dbReference type="Proteomes" id="UP001606301"/>
    </source>
</evidence>
<evidence type="ECO:0000256" key="2">
    <source>
        <dbReference type="SAM" id="SignalP"/>
    </source>
</evidence>